<sequence>MAFGLTIGTERYTTLQNSIQDELVRRGYSPEADPIMAEYITIMIINNKTAAQISSELEDDPNFVDWLFAEAAKGAPEPSDAPSSSTAAAPAQPSARDSPPHLPTASKDDANRRPPSGPRASAPLYQQALSQALPSTSPTAQKRTASGRSPSPSGHGHVHKARRIDLPTGPRAMFHGRDVSAGSRSLLERVGPARNGGGGGGLPFGQDDIQARIDTITGAGGSPEMAMMMAGFPGMNGMGGMGMDMGMASMANPLLLQEMMMNQMALMSQMAGAMGIMPGQLMNGFPMQPGMGGDMFNGGMQGDGPGRGRGRGRGGPAGRGAGRGRGGHVGANGNAASPVTDAGQASPPPPAAAPAVVAPTPTPVPIVAPVIASTSSSSSIASQQRTGFVPPHRPQSPTLCKFNLKCTNPLCRYSHPSPVATAESGVVLSNDPCEAGLQCKVSLLDFTGLFGTSDASVSSSCGALETEHIRSTFHAHYSSTNTVSIWCSLYTPELHIHTPAPRIAWLWGGSDAHPEGRVLPGTFHRGLSTSAPLVSVKTPEAGSMSGLSHNRSVTFNTSKPNTNAAVLEKKVREVEEKKNEAEKAVAQAEKVAGSKDDASKPVAISA</sequence>
<comment type="caution">
    <text evidence="3">The sequence shown here is derived from an EMBL/GenBank/DDBJ whole genome shotgun (WGS) entry which is preliminary data.</text>
</comment>
<feature type="region of interest" description="Disordered" evidence="1">
    <location>
        <begin position="74"/>
        <end position="171"/>
    </location>
</feature>
<feature type="compositionally biased region" description="Polar residues" evidence="1">
    <location>
        <begin position="545"/>
        <end position="562"/>
    </location>
</feature>
<feature type="domain" description="Nab2 type CCCH zinc finger 4" evidence="2">
    <location>
        <begin position="399"/>
        <end position="416"/>
    </location>
</feature>
<feature type="region of interest" description="Disordered" evidence="1">
    <location>
        <begin position="575"/>
        <end position="606"/>
    </location>
</feature>
<dbReference type="EMBL" id="JADOXO010000017">
    <property type="protein sequence ID" value="KAF9819558.1"/>
    <property type="molecule type" value="Genomic_DNA"/>
</dbReference>
<feature type="compositionally biased region" description="Gly residues" evidence="1">
    <location>
        <begin position="292"/>
        <end position="330"/>
    </location>
</feature>
<evidence type="ECO:0000256" key="1">
    <source>
        <dbReference type="SAM" id="MobiDB-lite"/>
    </source>
</evidence>
<feature type="compositionally biased region" description="Polar residues" evidence="1">
    <location>
        <begin position="127"/>
        <end position="144"/>
    </location>
</feature>
<dbReference type="InterPro" id="IPR049017">
    <property type="entry name" value="Nab2_Znf4"/>
</dbReference>
<feature type="compositionally biased region" description="Low complexity" evidence="1">
    <location>
        <begin position="75"/>
        <end position="97"/>
    </location>
</feature>
<feature type="compositionally biased region" description="Low complexity" evidence="1">
    <location>
        <begin position="146"/>
        <end position="155"/>
    </location>
</feature>
<dbReference type="Pfam" id="PF21803">
    <property type="entry name" value="Nab2-zf4"/>
    <property type="match status" value="1"/>
</dbReference>
<gene>
    <name evidence="3" type="ORF">IEO21_02022</name>
</gene>
<reference evidence="3" key="2">
    <citation type="journal article" name="Front. Microbiol.">
        <title>Degradative Capacity of Two Strains of Rhodonia placenta: From Phenotype to Genotype.</title>
        <authorList>
            <person name="Kolle M."/>
            <person name="Horta M.A.C."/>
            <person name="Nowrousian M."/>
            <person name="Ohm R.A."/>
            <person name="Benz J.P."/>
            <person name="Pilgard A."/>
        </authorList>
    </citation>
    <scope>NUCLEOTIDE SEQUENCE</scope>
    <source>
        <strain evidence="3">FPRL280</strain>
    </source>
</reference>
<protein>
    <recommendedName>
        <fullName evidence="2">Nab2 type CCCH zinc finger 4 domain-containing protein</fullName>
    </recommendedName>
</protein>
<dbReference type="Gene3D" id="4.10.1000.40">
    <property type="match status" value="1"/>
</dbReference>
<evidence type="ECO:0000313" key="3">
    <source>
        <dbReference type="EMBL" id="KAF9819558.1"/>
    </source>
</evidence>
<dbReference type="Proteomes" id="UP000639403">
    <property type="component" value="Unassembled WGS sequence"/>
</dbReference>
<proteinExistence type="predicted"/>
<reference evidence="3" key="1">
    <citation type="submission" date="2020-11" db="EMBL/GenBank/DDBJ databases">
        <authorList>
            <person name="Koelle M."/>
            <person name="Horta M.A.C."/>
            <person name="Nowrousian M."/>
            <person name="Ohm R.A."/>
            <person name="Benz P."/>
            <person name="Pilgard A."/>
        </authorList>
    </citation>
    <scope>NUCLEOTIDE SEQUENCE</scope>
    <source>
        <strain evidence="3">FPRL280</strain>
    </source>
</reference>
<evidence type="ECO:0000259" key="2">
    <source>
        <dbReference type="Pfam" id="PF21803"/>
    </source>
</evidence>
<name>A0A8H7U5K7_9APHY</name>
<evidence type="ECO:0000313" key="4">
    <source>
        <dbReference type="Proteomes" id="UP000639403"/>
    </source>
</evidence>
<feature type="region of interest" description="Disordered" evidence="1">
    <location>
        <begin position="539"/>
        <end position="562"/>
    </location>
</feature>
<feature type="region of interest" description="Disordered" evidence="1">
    <location>
        <begin position="292"/>
        <end position="357"/>
    </location>
</feature>
<accession>A0A8H7U5K7</accession>
<organism evidence="3 4">
    <name type="scientific">Rhodonia placenta</name>
    <dbReference type="NCBI Taxonomy" id="104341"/>
    <lineage>
        <taxon>Eukaryota</taxon>
        <taxon>Fungi</taxon>
        <taxon>Dikarya</taxon>
        <taxon>Basidiomycota</taxon>
        <taxon>Agaricomycotina</taxon>
        <taxon>Agaricomycetes</taxon>
        <taxon>Polyporales</taxon>
        <taxon>Adustoporiaceae</taxon>
        <taxon>Rhodonia</taxon>
    </lineage>
</organism>
<dbReference type="AlphaFoldDB" id="A0A8H7U5K7"/>